<comment type="caution">
    <text evidence="3">The sequence shown here is derived from an EMBL/GenBank/DDBJ whole genome shotgun (WGS) entry which is preliminary data.</text>
</comment>
<organism evidence="3 4">
    <name type="scientific">Macrolepiota fuliginosa MF-IS2</name>
    <dbReference type="NCBI Taxonomy" id="1400762"/>
    <lineage>
        <taxon>Eukaryota</taxon>
        <taxon>Fungi</taxon>
        <taxon>Dikarya</taxon>
        <taxon>Basidiomycota</taxon>
        <taxon>Agaricomycotina</taxon>
        <taxon>Agaricomycetes</taxon>
        <taxon>Agaricomycetidae</taxon>
        <taxon>Agaricales</taxon>
        <taxon>Agaricineae</taxon>
        <taxon>Agaricaceae</taxon>
        <taxon>Macrolepiota</taxon>
    </lineage>
</organism>
<dbReference type="PANTHER" id="PTHR10039:SF17">
    <property type="entry name" value="FUNGAL STAND N-TERMINAL GOODBYE DOMAIN-CONTAINING PROTEIN-RELATED"/>
    <property type="match status" value="1"/>
</dbReference>
<accession>A0A9P5X341</accession>
<dbReference type="Proteomes" id="UP000807342">
    <property type="component" value="Unassembled WGS sequence"/>
</dbReference>
<keyword evidence="1" id="KW-0677">Repeat</keyword>
<dbReference type="Gene3D" id="3.40.50.300">
    <property type="entry name" value="P-loop containing nucleotide triphosphate hydrolases"/>
    <property type="match status" value="1"/>
</dbReference>
<dbReference type="InterPro" id="IPR056884">
    <property type="entry name" value="NPHP3-like_N"/>
</dbReference>
<evidence type="ECO:0000256" key="1">
    <source>
        <dbReference type="ARBA" id="ARBA00022737"/>
    </source>
</evidence>
<evidence type="ECO:0000313" key="3">
    <source>
        <dbReference type="EMBL" id="KAF9443943.1"/>
    </source>
</evidence>
<dbReference type="AlphaFoldDB" id="A0A9P5X341"/>
<evidence type="ECO:0000313" key="4">
    <source>
        <dbReference type="Proteomes" id="UP000807342"/>
    </source>
</evidence>
<dbReference type="OrthoDB" id="3014077at2759"/>
<proteinExistence type="predicted"/>
<reference evidence="3" key="1">
    <citation type="submission" date="2020-11" db="EMBL/GenBank/DDBJ databases">
        <authorList>
            <consortium name="DOE Joint Genome Institute"/>
            <person name="Ahrendt S."/>
            <person name="Riley R."/>
            <person name="Andreopoulos W."/>
            <person name="Labutti K."/>
            <person name="Pangilinan J."/>
            <person name="Ruiz-Duenas F.J."/>
            <person name="Barrasa J.M."/>
            <person name="Sanchez-Garcia M."/>
            <person name="Camarero S."/>
            <person name="Miyauchi S."/>
            <person name="Serrano A."/>
            <person name="Linde D."/>
            <person name="Babiker R."/>
            <person name="Drula E."/>
            <person name="Ayuso-Fernandez I."/>
            <person name="Pacheco R."/>
            <person name="Padilla G."/>
            <person name="Ferreira P."/>
            <person name="Barriuso J."/>
            <person name="Kellner H."/>
            <person name="Castanera R."/>
            <person name="Alfaro M."/>
            <person name="Ramirez L."/>
            <person name="Pisabarro A.G."/>
            <person name="Kuo A."/>
            <person name="Tritt A."/>
            <person name="Lipzen A."/>
            <person name="He G."/>
            <person name="Yan M."/>
            <person name="Ng V."/>
            <person name="Cullen D."/>
            <person name="Martin F."/>
            <person name="Rosso M.-N."/>
            <person name="Henrissat B."/>
            <person name="Hibbett D."/>
            <person name="Martinez A.T."/>
            <person name="Grigoriev I.V."/>
        </authorList>
    </citation>
    <scope>NUCLEOTIDE SEQUENCE</scope>
    <source>
        <strain evidence="3">MF-IS2</strain>
    </source>
</reference>
<feature type="domain" description="Nephrocystin 3-like N-terminal" evidence="2">
    <location>
        <begin position="17"/>
        <end position="167"/>
    </location>
</feature>
<name>A0A9P5X341_9AGAR</name>
<dbReference type="SUPFAM" id="SSF52540">
    <property type="entry name" value="P-loop containing nucleoside triphosphate hydrolases"/>
    <property type="match status" value="1"/>
</dbReference>
<keyword evidence="4" id="KW-1185">Reference proteome</keyword>
<sequence length="409" mass="46228">MQYIDQIVSWGLEGSGPNHRIFWLKGPAGVGKSAIAQSCADKFAARKRLVAAFFFSRPNQRDNPQRLFTSISYQWAMKRKPYAEILKSTIHDDPTIVDKELRHQFDHLFVSPLRELAAKGEGISERVVIIDGLDECADVGAQQAIVQIVAASIRDHTTPFIWLICSRLEPPLVATFKSPQISAATHQEELTVSRAIDNEITKYLTDELAKIGTEYDLPVPWPRERDIGTLVNLSSGLFIYASTVVRFIGDRGSLGPESQLQTVVALATSVAKRSTEHPLSELDFFYCLIMQRIPAKILQTVQWILLAMNVPVVQTDVEYSREFLGLSPLQFRTACRALHSVMEIEEDKIVFYHASFMDFIHDPQRSTQFCIWKDSGIALRTELAQRLQSVCNDPDVEPYYLLCSYSSQQ</sequence>
<dbReference type="PANTHER" id="PTHR10039">
    <property type="entry name" value="AMELOGENIN"/>
    <property type="match status" value="1"/>
</dbReference>
<dbReference type="EMBL" id="MU151420">
    <property type="protein sequence ID" value="KAF9443943.1"/>
    <property type="molecule type" value="Genomic_DNA"/>
</dbReference>
<gene>
    <name evidence="3" type="ORF">P691DRAFT_374804</name>
</gene>
<dbReference type="InterPro" id="IPR027417">
    <property type="entry name" value="P-loop_NTPase"/>
</dbReference>
<protein>
    <recommendedName>
        <fullName evidence="2">Nephrocystin 3-like N-terminal domain-containing protein</fullName>
    </recommendedName>
</protein>
<evidence type="ECO:0000259" key="2">
    <source>
        <dbReference type="Pfam" id="PF24883"/>
    </source>
</evidence>
<dbReference type="Pfam" id="PF24883">
    <property type="entry name" value="NPHP3_N"/>
    <property type="match status" value="1"/>
</dbReference>